<evidence type="ECO:0000313" key="4">
    <source>
        <dbReference type="Proteomes" id="UP000523614"/>
    </source>
</evidence>
<dbReference type="PANTHER" id="PTHR11733:SF167">
    <property type="entry name" value="FI17812P1-RELATED"/>
    <property type="match status" value="1"/>
</dbReference>
<dbReference type="GO" id="GO:0005886">
    <property type="term" value="C:plasma membrane"/>
    <property type="evidence" value="ECO:0007669"/>
    <property type="project" value="TreeGrafter"/>
</dbReference>
<accession>A0A847H8T9</accession>
<dbReference type="Pfam" id="PF01431">
    <property type="entry name" value="Peptidase_M13"/>
    <property type="match status" value="1"/>
</dbReference>
<sequence>DMDAAENFGAIGAVIGHEIGHGFDDQGSQYDGHGNLQSWWTDEDRAAFTRLTDNLVAQFNGLIPSVLRDADIESEGVNGEFTLGENIGDLGGLGIAVVAYRKYLEDLGMSFETSPILPFEAEGAEPALAEREFTGLQRLFLSWARVWRTAIRPEQAQQYLAIDPHSPAEFRCNVIAANVDEFYGAFPDITENSPMWIKPEDRVTIW</sequence>
<comment type="caution">
    <text evidence="3">The sequence shown here is derived from an EMBL/GenBank/DDBJ whole genome shotgun (WGS) entry which is preliminary data.</text>
</comment>
<dbReference type="SUPFAM" id="SSF55486">
    <property type="entry name" value="Metalloproteases ('zincins'), catalytic domain"/>
    <property type="match status" value="1"/>
</dbReference>
<dbReference type="PRINTS" id="PR00786">
    <property type="entry name" value="NEPRILYSIN"/>
</dbReference>
<dbReference type="AlphaFoldDB" id="A0A847H8T9"/>
<dbReference type="Gene3D" id="3.40.390.10">
    <property type="entry name" value="Collagenase (Catalytic Domain)"/>
    <property type="match status" value="1"/>
</dbReference>
<gene>
    <name evidence="3" type="ORF">GX570_00485</name>
</gene>
<dbReference type="GO" id="GO:0016485">
    <property type="term" value="P:protein processing"/>
    <property type="evidence" value="ECO:0007669"/>
    <property type="project" value="TreeGrafter"/>
</dbReference>
<dbReference type="GO" id="GO:0004222">
    <property type="term" value="F:metalloendopeptidase activity"/>
    <property type="evidence" value="ECO:0007669"/>
    <property type="project" value="InterPro"/>
</dbReference>
<feature type="domain" description="Peptidase M13 C-terminal" evidence="2">
    <location>
        <begin position="2"/>
        <end position="203"/>
    </location>
</feature>
<evidence type="ECO:0000259" key="2">
    <source>
        <dbReference type="Pfam" id="PF01431"/>
    </source>
</evidence>
<evidence type="ECO:0000256" key="1">
    <source>
        <dbReference type="ARBA" id="ARBA00007357"/>
    </source>
</evidence>
<protein>
    <submittedName>
        <fullName evidence="3">Peptidase M13</fullName>
    </submittedName>
</protein>
<comment type="similarity">
    <text evidence="1">Belongs to the peptidase M13 family.</text>
</comment>
<name>A0A847H8T9_9CORY</name>
<organism evidence="3 4">
    <name type="scientific">Corynebacterium marinum</name>
    <dbReference type="NCBI Taxonomy" id="349751"/>
    <lineage>
        <taxon>Bacteria</taxon>
        <taxon>Bacillati</taxon>
        <taxon>Actinomycetota</taxon>
        <taxon>Actinomycetes</taxon>
        <taxon>Mycobacteriales</taxon>
        <taxon>Corynebacteriaceae</taxon>
        <taxon>Corynebacterium</taxon>
    </lineage>
</organism>
<reference evidence="3 4" key="1">
    <citation type="journal article" date="2020" name="Biotechnol. Biofuels">
        <title>New insights from the biogas microbiome by comprehensive genome-resolved metagenomics of nearly 1600 species originating from multiple anaerobic digesters.</title>
        <authorList>
            <person name="Campanaro S."/>
            <person name="Treu L."/>
            <person name="Rodriguez-R L.M."/>
            <person name="Kovalovszki A."/>
            <person name="Ziels R.M."/>
            <person name="Maus I."/>
            <person name="Zhu X."/>
            <person name="Kougias P.G."/>
            <person name="Basile A."/>
            <person name="Luo G."/>
            <person name="Schluter A."/>
            <person name="Konstantinidis K.T."/>
            <person name="Angelidaki I."/>
        </authorList>
    </citation>
    <scope>NUCLEOTIDE SEQUENCE [LARGE SCALE GENOMIC DNA]</scope>
    <source>
        <strain evidence="3">AS06rmzACSIP_235</strain>
    </source>
</reference>
<evidence type="ECO:0000313" key="3">
    <source>
        <dbReference type="EMBL" id="NLF89818.1"/>
    </source>
</evidence>
<dbReference type="InterPro" id="IPR024079">
    <property type="entry name" value="MetalloPept_cat_dom_sf"/>
</dbReference>
<dbReference type="PANTHER" id="PTHR11733">
    <property type="entry name" value="ZINC METALLOPROTEASE FAMILY M13 NEPRILYSIN-RELATED"/>
    <property type="match status" value="1"/>
</dbReference>
<dbReference type="InterPro" id="IPR000718">
    <property type="entry name" value="Peptidase_M13"/>
</dbReference>
<proteinExistence type="inferred from homology"/>
<feature type="non-terminal residue" evidence="3">
    <location>
        <position position="1"/>
    </location>
</feature>
<dbReference type="InterPro" id="IPR018497">
    <property type="entry name" value="Peptidase_M13_C"/>
</dbReference>
<dbReference type="EMBL" id="JAAYYP010000012">
    <property type="protein sequence ID" value="NLF89818.1"/>
    <property type="molecule type" value="Genomic_DNA"/>
</dbReference>
<dbReference type="PROSITE" id="PS51885">
    <property type="entry name" value="NEPRILYSIN"/>
    <property type="match status" value="1"/>
</dbReference>
<dbReference type="Proteomes" id="UP000523614">
    <property type="component" value="Unassembled WGS sequence"/>
</dbReference>